<feature type="non-terminal residue" evidence="2">
    <location>
        <position position="1"/>
    </location>
</feature>
<name>A0A371FPP7_MUCPR</name>
<evidence type="ECO:0000313" key="2">
    <source>
        <dbReference type="EMBL" id="RDX80222.1"/>
    </source>
</evidence>
<dbReference type="AlphaFoldDB" id="A0A371FPP7"/>
<evidence type="ECO:0000259" key="1">
    <source>
        <dbReference type="Pfam" id="PF22936"/>
    </source>
</evidence>
<feature type="domain" description="Retrovirus-related Pol polyprotein from transposon TNT 1-94-like beta-barrel" evidence="1">
    <location>
        <begin position="1"/>
        <end position="64"/>
    </location>
</feature>
<comment type="caution">
    <text evidence="2">The sequence shown here is derived from an EMBL/GenBank/DDBJ whole genome shotgun (WGS) entry which is preliminary data.</text>
</comment>
<dbReference type="EMBL" id="QJKJ01008287">
    <property type="protein sequence ID" value="RDX80222.1"/>
    <property type="molecule type" value="Genomic_DNA"/>
</dbReference>
<dbReference type="OrthoDB" id="1422884at2759"/>
<proteinExistence type="predicted"/>
<dbReference type="InterPro" id="IPR054722">
    <property type="entry name" value="PolX-like_BBD"/>
</dbReference>
<dbReference type="Pfam" id="PF22936">
    <property type="entry name" value="Pol_BBD"/>
    <property type="match status" value="1"/>
</dbReference>
<accession>A0A371FPP7</accession>
<keyword evidence="3" id="KW-1185">Reference proteome</keyword>
<protein>
    <recommendedName>
        <fullName evidence="1">Retrovirus-related Pol polyprotein from transposon TNT 1-94-like beta-barrel domain-containing protein</fullName>
    </recommendedName>
</protein>
<evidence type="ECO:0000313" key="3">
    <source>
        <dbReference type="Proteomes" id="UP000257109"/>
    </source>
</evidence>
<dbReference type="Proteomes" id="UP000257109">
    <property type="component" value="Unassembled WGS sequence"/>
</dbReference>
<reference evidence="2" key="1">
    <citation type="submission" date="2018-05" db="EMBL/GenBank/DDBJ databases">
        <title>Draft genome of Mucuna pruriens seed.</title>
        <authorList>
            <person name="Nnadi N.E."/>
            <person name="Vos R."/>
            <person name="Hasami M.H."/>
            <person name="Devisetty U.K."/>
            <person name="Aguiy J.C."/>
        </authorList>
    </citation>
    <scope>NUCLEOTIDE SEQUENCE [LARGE SCALE GENOMIC DNA]</scope>
    <source>
        <strain evidence="2">JCA_2017</strain>
    </source>
</reference>
<sequence length="76" mass="8726">MNQNKDWFETYKKIDAGIVFLGNNKACKVVEMFDGMDKVLQEVRYILKLKRNLISLGTLDVGGYGYKSDQGNLKVY</sequence>
<organism evidence="2 3">
    <name type="scientific">Mucuna pruriens</name>
    <name type="common">Velvet bean</name>
    <name type="synonym">Dolichos pruriens</name>
    <dbReference type="NCBI Taxonomy" id="157652"/>
    <lineage>
        <taxon>Eukaryota</taxon>
        <taxon>Viridiplantae</taxon>
        <taxon>Streptophyta</taxon>
        <taxon>Embryophyta</taxon>
        <taxon>Tracheophyta</taxon>
        <taxon>Spermatophyta</taxon>
        <taxon>Magnoliopsida</taxon>
        <taxon>eudicotyledons</taxon>
        <taxon>Gunneridae</taxon>
        <taxon>Pentapetalae</taxon>
        <taxon>rosids</taxon>
        <taxon>fabids</taxon>
        <taxon>Fabales</taxon>
        <taxon>Fabaceae</taxon>
        <taxon>Papilionoideae</taxon>
        <taxon>50 kb inversion clade</taxon>
        <taxon>NPAAA clade</taxon>
        <taxon>indigoferoid/millettioid clade</taxon>
        <taxon>Phaseoleae</taxon>
        <taxon>Mucuna</taxon>
    </lineage>
</organism>
<gene>
    <name evidence="2" type="ORF">CR513_39257</name>
</gene>